<keyword evidence="2" id="KW-1185">Reference proteome</keyword>
<reference evidence="1 2" key="1">
    <citation type="submission" date="2020-06" db="EMBL/GenBank/DDBJ databases">
        <title>Transcriptomic and genomic resources for Thalictrum thalictroides and T. hernandezii: Facilitating candidate gene discovery in an emerging model plant lineage.</title>
        <authorList>
            <person name="Arias T."/>
            <person name="Riano-Pachon D.M."/>
            <person name="Di Stilio V.S."/>
        </authorList>
    </citation>
    <scope>NUCLEOTIDE SEQUENCE [LARGE SCALE GENOMIC DNA]</scope>
    <source>
        <strain evidence="2">cv. WT478/WT964</strain>
        <tissue evidence="1">Leaves</tissue>
    </source>
</reference>
<evidence type="ECO:0000313" key="1">
    <source>
        <dbReference type="EMBL" id="KAF5186929.1"/>
    </source>
</evidence>
<proteinExistence type="predicted"/>
<dbReference type="AlphaFoldDB" id="A0A7J6VP88"/>
<accession>A0A7J6VP88</accession>
<protein>
    <submittedName>
        <fullName evidence="1">Uncharacterized protein</fullName>
    </submittedName>
</protein>
<dbReference type="Proteomes" id="UP000554482">
    <property type="component" value="Unassembled WGS sequence"/>
</dbReference>
<comment type="caution">
    <text evidence="1">The sequence shown here is derived from an EMBL/GenBank/DDBJ whole genome shotgun (WGS) entry which is preliminary data.</text>
</comment>
<name>A0A7J6VP88_THATH</name>
<dbReference type="EMBL" id="JABWDY010028684">
    <property type="protein sequence ID" value="KAF5186929.1"/>
    <property type="molecule type" value="Genomic_DNA"/>
</dbReference>
<evidence type="ECO:0000313" key="2">
    <source>
        <dbReference type="Proteomes" id="UP000554482"/>
    </source>
</evidence>
<organism evidence="1 2">
    <name type="scientific">Thalictrum thalictroides</name>
    <name type="common">Rue-anemone</name>
    <name type="synonym">Anemone thalictroides</name>
    <dbReference type="NCBI Taxonomy" id="46969"/>
    <lineage>
        <taxon>Eukaryota</taxon>
        <taxon>Viridiplantae</taxon>
        <taxon>Streptophyta</taxon>
        <taxon>Embryophyta</taxon>
        <taxon>Tracheophyta</taxon>
        <taxon>Spermatophyta</taxon>
        <taxon>Magnoliopsida</taxon>
        <taxon>Ranunculales</taxon>
        <taxon>Ranunculaceae</taxon>
        <taxon>Thalictroideae</taxon>
        <taxon>Thalictrum</taxon>
    </lineage>
</organism>
<gene>
    <name evidence="1" type="ORF">FRX31_023486</name>
</gene>
<sequence length="76" mass="8950">MDNPLWGWEEYALLEQFVSTKDISFVNVYSFWSKIVIFLALMTPQKFQDQCLHTTFNHCFSTGCIVAFQAEHLVRQ</sequence>